<feature type="compositionally biased region" description="Acidic residues" evidence="8">
    <location>
        <begin position="297"/>
        <end position="309"/>
    </location>
</feature>
<dbReference type="Gene3D" id="1.10.8.480">
    <property type="match status" value="1"/>
</dbReference>
<dbReference type="SUPFAM" id="SSF53335">
    <property type="entry name" value="S-adenosyl-L-methionine-dependent methyltransferases"/>
    <property type="match status" value="1"/>
</dbReference>
<feature type="binding site" evidence="6">
    <location>
        <position position="137"/>
    </location>
    <ligand>
        <name>S-adenosyl-L-methionine</name>
        <dbReference type="ChEBI" id="CHEBI:59789"/>
    </ligand>
</feature>
<dbReference type="PROSITE" id="PS51689">
    <property type="entry name" value="SAM_RNA_A_N6_MT"/>
    <property type="match status" value="1"/>
</dbReference>
<keyword evidence="11" id="KW-1185">Reference proteome</keyword>
<dbReference type="InterPro" id="IPR001737">
    <property type="entry name" value="KsgA/Erm"/>
</dbReference>
<feature type="binding site" evidence="6">
    <location>
        <position position="61"/>
    </location>
    <ligand>
        <name>S-adenosyl-L-methionine</name>
        <dbReference type="ChEBI" id="CHEBI:59789"/>
    </ligand>
</feature>
<evidence type="ECO:0000259" key="9">
    <source>
        <dbReference type="SMART" id="SM00650"/>
    </source>
</evidence>
<dbReference type="Gramene" id="ONH96975">
    <property type="protein sequence ID" value="ONH96975"/>
    <property type="gene ID" value="PRUPE_7G163000"/>
</dbReference>
<feature type="domain" description="Ribosomal RNA adenine methylase transferase N-terminal" evidence="9">
    <location>
        <begin position="68"/>
        <end position="237"/>
    </location>
</feature>
<dbReference type="PANTHER" id="PTHR11727:SF12">
    <property type="entry name" value="RIBOSOMAL RNA SMALL SUBUNIT METHYLTRANSFERASE, MITOCHONDRIAL"/>
    <property type="match status" value="1"/>
</dbReference>
<dbReference type="GO" id="GO:0000179">
    <property type="term" value="F:rRNA (adenine-N6,N6-)-dimethyltransferase activity"/>
    <property type="evidence" value="ECO:0000318"/>
    <property type="project" value="GO_Central"/>
</dbReference>
<evidence type="ECO:0000256" key="8">
    <source>
        <dbReference type="SAM" id="MobiDB-lite"/>
    </source>
</evidence>
<feature type="binding site" evidence="6">
    <location>
        <position position="63"/>
    </location>
    <ligand>
        <name>S-adenosyl-L-methionine</name>
        <dbReference type="ChEBI" id="CHEBI:59789"/>
    </ligand>
</feature>
<dbReference type="Pfam" id="PF00398">
    <property type="entry name" value="RrnaAD"/>
    <property type="match status" value="1"/>
</dbReference>
<dbReference type="SMR" id="A0A251NCC0"/>
<keyword evidence="5 6" id="KW-0694">RNA-binding</keyword>
<dbReference type="AlphaFoldDB" id="A0A251NCC0"/>
<dbReference type="PANTHER" id="PTHR11727">
    <property type="entry name" value="DIMETHYLADENOSINE TRANSFERASE"/>
    <property type="match status" value="1"/>
</dbReference>
<evidence type="ECO:0000313" key="11">
    <source>
        <dbReference type="Proteomes" id="UP000006882"/>
    </source>
</evidence>
<feature type="binding site" evidence="6">
    <location>
        <position position="109"/>
    </location>
    <ligand>
        <name>S-adenosyl-L-methionine</name>
        <dbReference type="ChEBI" id="CHEBI:59789"/>
    </ligand>
</feature>
<evidence type="ECO:0000256" key="3">
    <source>
        <dbReference type="ARBA" id="ARBA00022679"/>
    </source>
</evidence>
<keyword evidence="3 6" id="KW-0808">Transferase</keyword>
<dbReference type="PROSITE" id="PS01131">
    <property type="entry name" value="RRNA_A_DIMETH"/>
    <property type="match status" value="1"/>
</dbReference>
<evidence type="ECO:0000256" key="6">
    <source>
        <dbReference type="PROSITE-ProRule" id="PRU01026"/>
    </source>
</evidence>
<dbReference type="EMBL" id="CM007657">
    <property type="protein sequence ID" value="ONH96975.1"/>
    <property type="molecule type" value="Genomic_DNA"/>
</dbReference>
<proteinExistence type="inferred from homology"/>
<dbReference type="EC" id="2.1.1.-" evidence="7"/>
<evidence type="ECO:0000256" key="2">
    <source>
        <dbReference type="ARBA" id="ARBA00022603"/>
    </source>
</evidence>
<keyword evidence="4 6" id="KW-0949">S-adenosyl-L-methionine</keyword>
<evidence type="ECO:0000313" key="10">
    <source>
        <dbReference type="EMBL" id="ONH96975.1"/>
    </source>
</evidence>
<feature type="binding site" evidence="6">
    <location>
        <position position="88"/>
    </location>
    <ligand>
        <name>S-adenosyl-L-methionine</name>
        <dbReference type="ChEBI" id="CHEBI:59789"/>
    </ligand>
</feature>
<dbReference type="SMART" id="SM00650">
    <property type="entry name" value="rADc"/>
    <property type="match status" value="1"/>
</dbReference>
<dbReference type="InterPro" id="IPR020596">
    <property type="entry name" value="rRNA_Ade_Mease_Trfase_CS"/>
</dbReference>
<accession>A0A251NCC0</accession>
<comment type="similarity">
    <text evidence="6 7">Belongs to the class I-like SAM-binding methyltransferase superfamily. rRNA adenine N(6)-methyltransferase family.</text>
</comment>
<organism evidence="10 11">
    <name type="scientific">Prunus persica</name>
    <name type="common">Peach</name>
    <name type="synonym">Amygdalus persica</name>
    <dbReference type="NCBI Taxonomy" id="3760"/>
    <lineage>
        <taxon>Eukaryota</taxon>
        <taxon>Viridiplantae</taxon>
        <taxon>Streptophyta</taxon>
        <taxon>Embryophyta</taxon>
        <taxon>Tracheophyta</taxon>
        <taxon>Spermatophyta</taxon>
        <taxon>Magnoliopsida</taxon>
        <taxon>eudicotyledons</taxon>
        <taxon>Gunneridae</taxon>
        <taxon>Pentapetalae</taxon>
        <taxon>rosids</taxon>
        <taxon>fabids</taxon>
        <taxon>Rosales</taxon>
        <taxon>Rosaceae</taxon>
        <taxon>Amygdaloideae</taxon>
        <taxon>Amygdaleae</taxon>
        <taxon>Prunus</taxon>
    </lineage>
</organism>
<dbReference type="GO" id="GO:0003723">
    <property type="term" value="F:RNA binding"/>
    <property type="evidence" value="ECO:0007669"/>
    <property type="project" value="UniProtKB-UniRule"/>
</dbReference>
<dbReference type="STRING" id="3760.A0A251NCC0"/>
<feature type="binding site" evidence="6">
    <location>
        <position position="152"/>
    </location>
    <ligand>
        <name>S-adenosyl-L-methionine</name>
        <dbReference type="ChEBI" id="CHEBI:59789"/>
    </ligand>
</feature>
<dbReference type="InterPro" id="IPR029063">
    <property type="entry name" value="SAM-dependent_MTases_sf"/>
</dbReference>
<keyword evidence="2 6" id="KW-0489">Methyltransferase</keyword>
<dbReference type="Gene3D" id="3.40.50.150">
    <property type="entry name" value="Vaccinia Virus protein VP39"/>
    <property type="match status" value="1"/>
</dbReference>
<dbReference type="Proteomes" id="UP000006882">
    <property type="component" value="Chromosome G7"/>
</dbReference>
<name>A0A251NCC0_PRUPE</name>
<evidence type="ECO:0000256" key="4">
    <source>
        <dbReference type="ARBA" id="ARBA00022691"/>
    </source>
</evidence>
<dbReference type="FunFam" id="1.10.8.480:FF:000008">
    <property type="entry name" value="rRNA adenine N(6)-methyltransferase"/>
    <property type="match status" value="1"/>
</dbReference>
<dbReference type="FunFam" id="3.40.50.150:FF:000081">
    <property type="entry name" value="rRNA adenine N(6)-methyltransferase"/>
    <property type="match status" value="1"/>
</dbReference>
<dbReference type="GO" id="GO:0031167">
    <property type="term" value="P:rRNA methylation"/>
    <property type="evidence" value="ECO:0000318"/>
    <property type="project" value="GO_Central"/>
</dbReference>
<dbReference type="NCBIfam" id="TIGR00755">
    <property type="entry name" value="ksgA"/>
    <property type="match status" value="1"/>
</dbReference>
<evidence type="ECO:0000256" key="7">
    <source>
        <dbReference type="RuleBase" id="RU362106"/>
    </source>
</evidence>
<dbReference type="eggNOG" id="KOG0820">
    <property type="taxonomic scope" value="Eukaryota"/>
</dbReference>
<sequence length="381" mass="42371">MLRRAKCLYGVIPGHCSLGQLQSTSRYRSYRKINGADDDGRRKREEGQDGHLQLHKSKGQHLLTNQRILDSIVRKSAIKPTDTVLEIGPGTGNLTLKLLEAAKSVVAVEIDKRMVEVLQKRVAECGVQDRLTVICKDALKAEFPPFDIVVANIPYGISSPLVAKLVYGARSFRSATLLLQKEFARRLMAKPGDSEFNRLAVNVKLVVNVEFVMDVSKREFVPCPKVDSSVVIIRPKAEVPNVNLDEWWAFTKACFCNKNKTLGATFKQKKKVMELLRLSKLAGSNGETDNYICSNDDNGDGGESNEEELSSSSCSEMGASSFKEKLMGVLKSADFEDKRPSKLSNEELLHLLALFNQAGIYFHDQSKSRNAENESFSVAYC</sequence>
<feature type="region of interest" description="Disordered" evidence="8">
    <location>
        <begin position="291"/>
        <end position="312"/>
    </location>
</feature>
<dbReference type="GO" id="GO:0005739">
    <property type="term" value="C:mitochondrion"/>
    <property type="evidence" value="ECO:0000318"/>
    <property type="project" value="GO_Central"/>
</dbReference>
<evidence type="ECO:0000256" key="1">
    <source>
        <dbReference type="ARBA" id="ARBA00022552"/>
    </source>
</evidence>
<gene>
    <name evidence="10" type="ORF">PRUPE_7G163000</name>
</gene>
<protein>
    <recommendedName>
        <fullName evidence="7">rRNA adenine N(6)-methyltransferase</fullName>
        <ecNumber evidence="7">2.1.1.-</ecNumber>
    </recommendedName>
</protein>
<dbReference type="OrthoDB" id="74991at2759"/>
<dbReference type="CDD" id="cd02440">
    <property type="entry name" value="AdoMet_MTases"/>
    <property type="match status" value="1"/>
</dbReference>
<reference evidence="10 11" key="1">
    <citation type="journal article" date="2013" name="Nat. Genet.">
        <title>The high-quality draft genome of peach (Prunus persica) identifies unique patterns of genetic diversity, domestication and genome evolution.</title>
        <authorList>
            <consortium name="International Peach Genome Initiative"/>
            <person name="Verde I."/>
            <person name="Abbott A.G."/>
            <person name="Scalabrin S."/>
            <person name="Jung S."/>
            <person name="Shu S."/>
            <person name="Marroni F."/>
            <person name="Zhebentyayeva T."/>
            <person name="Dettori M.T."/>
            <person name="Grimwood J."/>
            <person name="Cattonaro F."/>
            <person name="Zuccolo A."/>
            <person name="Rossini L."/>
            <person name="Jenkins J."/>
            <person name="Vendramin E."/>
            <person name="Meisel L.A."/>
            <person name="Decroocq V."/>
            <person name="Sosinski B."/>
            <person name="Prochnik S."/>
            <person name="Mitros T."/>
            <person name="Policriti A."/>
            <person name="Cipriani G."/>
            <person name="Dondini L."/>
            <person name="Ficklin S."/>
            <person name="Goodstein D.M."/>
            <person name="Xuan P."/>
            <person name="Del Fabbro C."/>
            <person name="Aramini V."/>
            <person name="Copetti D."/>
            <person name="Gonzalez S."/>
            <person name="Horner D.S."/>
            <person name="Falchi R."/>
            <person name="Lucas S."/>
            <person name="Mica E."/>
            <person name="Maldonado J."/>
            <person name="Lazzari B."/>
            <person name="Bielenberg D."/>
            <person name="Pirona R."/>
            <person name="Miculan M."/>
            <person name="Barakat A."/>
            <person name="Testolin R."/>
            <person name="Stella A."/>
            <person name="Tartarini S."/>
            <person name="Tonutti P."/>
            <person name="Arus P."/>
            <person name="Orellana A."/>
            <person name="Wells C."/>
            <person name="Main D."/>
            <person name="Vizzotto G."/>
            <person name="Silva H."/>
            <person name="Salamini F."/>
            <person name="Schmutz J."/>
            <person name="Morgante M."/>
            <person name="Rokhsar D.S."/>
        </authorList>
    </citation>
    <scope>NUCLEOTIDE SEQUENCE [LARGE SCALE GENOMIC DNA]</scope>
    <source>
        <strain evidence="11">cv. Nemared</strain>
    </source>
</reference>
<evidence type="ECO:0000256" key="5">
    <source>
        <dbReference type="ARBA" id="ARBA00022884"/>
    </source>
</evidence>
<dbReference type="InterPro" id="IPR011530">
    <property type="entry name" value="rRNA_adenine_dimethylase"/>
</dbReference>
<dbReference type="InterPro" id="IPR020598">
    <property type="entry name" value="rRNA_Ade_methylase_Trfase_N"/>
</dbReference>
<keyword evidence="1 7" id="KW-0698">rRNA processing</keyword>